<evidence type="ECO:0000313" key="3">
    <source>
        <dbReference type="Proteomes" id="UP000197446"/>
    </source>
</evidence>
<proteinExistence type="predicted"/>
<organism evidence="2 3">
    <name type="scientific">Roseateles puraquae</name>
    <dbReference type="NCBI Taxonomy" id="431059"/>
    <lineage>
        <taxon>Bacteria</taxon>
        <taxon>Pseudomonadati</taxon>
        <taxon>Pseudomonadota</taxon>
        <taxon>Betaproteobacteria</taxon>
        <taxon>Burkholderiales</taxon>
        <taxon>Sphaerotilaceae</taxon>
        <taxon>Roseateles</taxon>
    </lineage>
</organism>
<evidence type="ECO:0008006" key="4">
    <source>
        <dbReference type="Google" id="ProtNLM"/>
    </source>
</evidence>
<sequence>MSTRYSIAQRTPLLNSLFAGLACAATLALTAGPAMASPDSLERVEVRGRVIEAPVRFDVTASCAGIEHQLQDALQTTWLRERMAGRVRVQFVMQDGEIETVRARGWGNKVERSVRDAVRALNCGPQASADARIYRFNIDFIDPYDPNYRAAPSGTATAAAQPSVRVALAKD</sequence>
<dbReference type="Proteomes" id="UP000197446">
    <property type="component" value="Unassembled WGS sequence"/>
</dbReference>
<dbReference type="OrthoDB" id="8902515at2"/>
<protein>
    <recommendedName>
        <fullName evidence="4">TonB C-terminal domain-containing protein</fullName>
    </recommendedName>
</protein>
<keyword evidence="1" id="KW-0732">Signal</keyword>
<keyword evidence="3" id="KW-1185">Reference proteome</keyword>
<dbReference type="EMBL" id="NISI01000005">
    <property type="protein sequence ID" value="OWR03452.1"/>
    <property type="molecule type" value="Genomic_DNA"/>
</dbReference>
<dbReference type="RefSeq" id="WP_088483688.1">
    <property type="nucleotide sequence ID" value="NZ_JBCNLH010000001.1"/>
</dbReference>
<feature type="signal peptide" evidence="1">
    <location>
        <begin position="1"/>
        <end position="36"/>
    </location>
</feature>
<evidence type="ECO:0000313" key="2">
    <source>
        <dbReference type="EMBL" id="OWR03452.1"/>
    </source>
</evidence>
<dbReference type="PROSITE" id="PS51257">
    <property type="entry name" value="PROKAR_LIPOPROTEIN"/>
    <property type="match status" value="1"/>
</dbReference>
<feature type="chain" id="PRO_5012287308" description="TonB C-terminal domain-containing protein" evidence="1">
    <location>
        <begin position="37"/>
        <end position="171"/>
    </location>
</feature>
<evidence type="ECO:0000256" key="1">
    <source>
        <dbReference type="SAM" id="SignalP"/>
    </source>
</evidence>
<dbReference type="AlphaFoldDB" id="A0A254N9F7"/>
<reference evidence="2 3" key="1">
    <citation type="journal article" date="2007" name="Int. J. Syst. Evol. Microbiol.">
        <title>Description of Pelomonas aquatica sp. nov. and Pelomonas puraquae sp. nov., isolated from industrial and haemodialysis water.</title>
        <authorList>
            <person name="Gomila M."/>
            <person name="Bowien B."/>
            <person name="Falsen E."/>
            <person name="Moore E.R."/>
            <person name="Lalucat J."/>
        </authorList>
    </citation>
    <scope>NUCLEOTIDE SEQUENCE [LARGE SCALE GENOMIC DNA]</scope>
    <source>
        <strain evidence="2 3">CCUG 52769</strain>
    </source>
</reference>
<comment type="caution">
    <text evidence="2">The sequence shown here is derived from an EMBL/GenBank/DDBJ whole genome shotgun (WGS) entry which is preliminary data.</text>
</comment>
<name>A0A254N9F7_9BURK</name>
<accession>A0A254N9F7</accession>
<gene>
    <name evidence="2" type="ORF">CDO81_13200</name>
</gene>